<dbReference type="GO" id="GO:0043567">
    <property type="term" value="P:regulation of insulin-like growth factor receptor signaling pathway"/>
    <property type="evidence" value="ECO:0007669"/>
    <property type="project" value="TreeGrafter"/>
</dbReference>
<keyword evidence="4" id="KW-0597">Phosphoprotein</keyword>
<dbReference type="PROSITE" id="PS51162">
    <property type="entry name" value="THYROGLOBULIN_1_2"/>
    <property type="match status" value="1"/>
</dbReference>
<keyword evidence="6" id="KW-1015">Disulfide bond</keyword>
<evidence type="ECO:0000256" key="1">
    <source>
        <dbReference type="ARBA" id="ARBA00004613"/>
    </source>
</evidence>
<dbReference type="InterPro" id="IPR017891">
    <property type="entry name" value="Insulin_GF-bd_Cys-rich_CS"/>
</dbReference>
<dbReference type="SMART" id="SM00211">
    <property type="entry name" value="TY"/>
    <property type="match status" value="1"/>
</dbReference>
<evidence type="ECO:0000313" key="13">
    <source>
        <dbReference type="EMBL" id="KAK7834444.1"/>
    </source>
</evidence>
<evidence type="ECO:0000259" key="12">
    <source>
        <dbReference type="PROSITE" id="PS51323"/>
    </source>
</evidence>
<proteinExistence type="predicted"/>
<dbReference type="Gene3D" id="4.10.40.20">
    <property type="match status" value="1"/>
</dbReference>
<dbReference type="CDD" id="cd00191">
    <property type="entry name" value="TY"/>
    <property type="match status" value="1"/>
</dbReference>
<dbReference type="Pfam" id="PF00086">
    <property type="entry name" value="Thyroglobulin_1"/>
    <property type="match status" value="1"/>
</dbReference>
<comment type="subcellular location">
    <subcellularLocation>
        <location evidence="1">Secreted</location>
    </subcellularLocation>
</comment>
<comment type="subunit">
    <text evidence="8">Binds equally well IGF1 and IGF2. Interacts with integrin ITGA5:ITGB1. Interacts with VHL; this interaction inhibits HIF1A degradation.</text>
</comment>
<dbReference type="InterPro" id="IPR022321">
    <property type="entry name" value="IGFBP_1-6_chordata"/>
</dbReference>
<dbReference type="InterPro" id="IPR009030">
    <property type="entry name" value="Growth_fac_rcpt_cys_sf"/>
</dbReference>
<feature type="region of interest" description="Disordered" evidence="10">
    <location>
        <begin position="133"/>
        <end position="168"/>
    </location>
</feature>
<evidence type="ECO:0000256" key="10">
    <source>
        <dbReference type="SAM" id="MobiDB-lite"/>
    </source>
</evidence>
<dbReference type="FunFam" id="4.10.800.10:FF:000002">
    <property type="entry name" value="Insulin-like growth factor-binding protein 2"/>
    <property type="match status" value="1"/>
</dbReference>
<evidence type="ECO:0000313" key="14">
    <source>
        <dbReference type="Proteomes" id="UP001488838"/>
    </source>
</evidence>
<dbReference type="PROSITE" id="PS51323">
    <property type="entry name" value="IGFBP_N_2"/>
    <property type="match status" value="1"/>
</dbReference>
<dbReference type="Proteomes" id="UP001488838">
    <property type="component" value="Unassembled WGS sequence"/>
</dbReference>
<comment type="caution">
    <text evidence="9">Lacks conserved residue(s) required for the propagation of feature annotation.</text>
</comment>
<dbReference type="GO" id="GO:0031995">
    <property type="term" value="F:insulin-like growth factor II binding"/>
    <property type="evidence" value="ECO:0007669"/>
    <property type="project" value="TreeGrafter"/>
</dbReference>
<evidence type="ECO:0000256" key="4">
    <source>
        <dbReference type="ARBA" id="ARBA00022553"/>
    </source>
</evidence>
<dbReference type="SUPFAM" id="SSF57610">
    <property type="entry name" value="Thyroglobulin type-1 domain"/>
    <property type="match status" value="1"/>
</dbReference>
<evidence type="ECO:0000256" key="3">
    <source>
        <dbReference type="ARBA" id="ARBA00022525"/>
    </source>
</evidence>
<dbReference type="PRINTS" id="PR01976">
    <property type="entry name" value="IGFBPFAMILY"/>
</dbReference>
<gene>
    <name evidence="13" type="ORF">U0070_017630</name>
</gene>
<dbReference type="PRINTS" id="PR01977">
    <property type="entry name" value="IGFBPFAMILY1"/>
</dbReference>
<feature type="domain" description="IGFBP N-terminal" evidence="12">
    <location>
        <begin position="54"/>
        <end position="135"/>
    </location>
</feature>
<evidence type="ECO:0000256" key="8">
    <source>
        <dbReference type="ARBA" id="ARBA00049694"/>
    </source>
</evidence>
<reference evidence="13 14" key="1">
    <citation type="journal article" date="2023" name="bioRxiv">
        <title>Conserved and derived expression patterns and positive selection on dental genes reveal complex evolutionary context of ever-growing rodent molars.</title>
        <authorList>
            <person name="Calamari Z.T."/>
            <person name="Song A."/>
            <person name="Cohen E."/>
            <person name="Akter M."/>
            <person name="Roy R.D."/>
            <person name="Hallikas O."/>
            <person name="Christensen M.M."/>
            <person name="Li P."/>
            <person name="Marangoni P."/>
            <person name="Jernvall J."/>
            <person name="Klein O.D."/>
        </authorList>
    </citation>
    <scope>NUCLEOTIDE SEQUENCE [LARGE SCALE GENOMIC DNA]</scope>
    <source>
        <strain evidence="13">V071</strain>
    </source>
</reference>
<accession>A0AAW0K687</accession>
<dbReference type="Pfam" id="PF00219">
    <property type="entry name" value="IGFBP"/>
    <property type="match status" value="1"/>
</dbReference>
<keyword evidence="5" id="KW-0732">Signal</keyword>
<dbReference type="FunFam" id="4.10.40.20:FF:000001">
    <property type="entry name" value="Insulin-like growth factor binding protein 5"/>
    <property type="match status" value="1"/>
</dbReference>
<evidence type="ECO:0000259" key="11">
    <source>
        <dbReference type="PROSITE" id="PS51162"/>
    </source>
</evidence>
<evidence type="ECO:0000256" key="5">
    <source>
        <dbReference type="ARBA" id="ARBA00022729"/>
    </source>
</evidence>
<keyword evidence="14" id="KW-1185">Reference proteome</keyword>
<dbReference type="PANTHER" id="PTHR11551:SF6">
    <property type="entry name" value="INSULIN-LIKE GROWTH FACTOR-BINDING PROTEIN 1"/>
    <property type="match status" value="1"/>
</dbReference>
<name>A0AAW0K687_MYOGA</name>
<evidence type="ECO:0000256" key="7">
    <source>
        <dbReference type="ARBA" id="ARBA00023183"/>
    </source>
</evidence>
<protein>
    <recommendedName>
        <fullName evidence="2">Insulin-like growth factor-binding protein 1</fullName>
    </recommendedName>
</protein>
<comment type="caution">
    <text evidence="13">The sequence shown here is derived from an EMBL/GenBank/DDBJ whole genome shotgun (WGS) entry which is preliminary data.</text>
</comment>
<dbReference type="PANTHER" id="PTHR11551">
    <property type="entry name" value="INSULIN-LIKE GROWTH FACTOR BINDING PROTEIN"/>
    <property type="match status" value="1"/>
</dbReference>
<dbReference type="AlphaFoldDB" id="A0AAW0K687"/>
<sequence>MTRVVSTGATAAYLEALIHCLLHWAAMPEFLAIVSWRFLILLAFQVGVTTGVPQPWRCAPCTAEKLSLCPPVPASCPEISRPAGCGCCPTCALPLGAACGVATARCAQGLSCRALPGEPRPLHALTRGQGACVPEPAVPATRTLSSTERKDEESKTAVGPEDEVPESPEMTEEQLLESFHLMAPSSEDRPILWNAISTYNSIRARQIADLKKWKEPCQRELYKVLERLAAAQQKAGDEIYKFYLPNCNKNGFYHSKQCETSLDGEAGLCWCVYPWSGKKIPGSLEIRGDPNCHQYFNIITTINPTYWTYGTQCCMNAKEGCSGRAAEILQ</sequence>
<dbReference type="InterPro" id="IPR000716">
    <property type="entry name" value="Thyroglobulin_1"/>
</dbReference>
<dbReference type="GO" id="GO:0031994">
    <property type="term" value="F:insulin-like growth factor I binding"/>
    <property type="evidence" value="ECO:0007669"/>
    <property type="project" value="TreeGrafter"/>
</dbReference>
<organism evidence="13 14">
    <name type="scientific">Myodes glareolus</name>
    <name type="common">Bank vole</name>
    <name type="synonym">Clethrionomys glareolus</name>
    <dbReference type="NCBI Taxonomy" id="447135"/>
    <lineage>
        <taxon>Eukaryota</taxon>
        <taxon>Metazoa</taxon>
        <taxon>Chordata</taxon>
        <taxon>Craniata</taxon>
        <taxon>Vertebrata</taxon>
        <taxon>Euteleostomi</taxon>
        <taxon>Mammalia</taxon>
        <taxon>Eutheria</taxon>
        <taxon>Euarchontoglires</taxon>
        <taxon>Glires</taxon>
        <taxon>Rodentia</taxon>
        <taxon>Myomorpha</taxon>
        <taxon>Muroidea</taxon>
        <taxon>Cricetidae</taxon>
        <taxon>Arvicolinae</taxon>
        <taxon>Myodes</taxon>
    </lineage>
</organism>
<evidence type="ECO:0000256" key="2">
    <source>
        <dbReference type="ARBA" id="ARBA00013675"/>
    </source>
</evidence>
<dbReference type="SMART" id="SM00121">
    <property type="entry name" value="IB"/>
    <property type="match status" value="1"/>
</dbReference>
<dbReference type="InterPro" id="IPR022322">
    <property type="entry name" value="IGFBP1"/>
</dbReference>
<dbReference type="Gene3D" id="4.10.800.10">
    <property type="entry name" value="Thyroglobulin type-1"/>
    <property type="match status" value="1"/>
</dbReference>
<dbReference type="EMBL" id="JBBHLL010000004">
    <property type="protein sequence ID" value="KAK7834444.1"/>
    <property type="molecule type" value="Genomic_DNA"/>
</dbReference>
<dbReference type="SUPFAM" id="SSF57184">
    <property type="entry name" value="Growth factor receptor domain"/>
    <property type="match status" value="1"/>
</dbReference>
<dbReference type="PROSITE" id="PS00222">
    <property type="entry name" value="IGFBP_N_1"/>
    <property type="match status" value="1"/>
</dbReference>
<feature type="domain" description="Thyroglobulin type-1" evidence="11">
    <location>
        <begin position="214"/>
        <end position="292"/>
    </location>
</feature>
<dbReference type="InterPro" id="IPR000867">
    <property type="entry name" value="IGFBP-like"/>
</dbReference>
<dbReference type="GO" id="GO:0005615">
    <property type="term" value="C:extracellular space"/>
    <property type="evidence" value="ECO:0007669"/>
    <property type="project" value="TreeGrafter"/>
</dbReference>
<keyword evidence="3" id="KW-0964">Secreted</keyword>
<evidence type="ECO:0000256" key="9">
    <source>
        <dbReference type="PROSITE-ProRule" id="PRU00500"/>
    </source>
</evidence>
<dbReference type="InterPro" id="IPR036857">
    <property type="entry name" value="Thyroglobulin_1_sf"/>
</dbReference>
<dbReference type="PROSITE" id="PS00484">
    <property type="entry name" value="THYROGLOBULIN_1_1"/>
    <property type="match status" value="1"/>
</dbReference>
<evidence type="ECO:0000256" key="6">
    <source>
        <dbReference type="ARBA" id="ARBA00023157"/>
    </source>
</evidence>
<keyword evidence="7" id="KW-0340">Growth factor binding</keyword>